<name>A0A918EPP8_9ACTN</name>
<comment type="caution">
    <text evidence="3">The sequence shown here is derived from an EMBL/GenBank/DDBJ whole genome shotgun (WGS) entry which is preliminary data.</text>
</comment>
<organism evidence="3 4">
    <name type="scientific">Streptomyces ruber</name>
    <dbReference type="NCBI Taxonomy" id="83378"/>
    <lineage>
        <taxon>Bacteria</taxon>
        <taxon>Bacillati</taxon>
        <taxon>Actinomycetota</taxon>
        <taxon>Actinomycetes</taxon>
        <taxon>Kitasatosporales</taxon>
        <taxon>Streptomycetaceae</taxon>
        <taxon>Streptomyces</taxon>
    </lineage>
</organism>
<protein>
    <submittedName>
        <fullName evidence="3">Uncharacterized protein</fullName>
    </submittedName>
</protein>
<reference evidence="3" key="1">
    <citation type="journal article" date="2014" name="Int. J. Syst. Evol. Microbiol.">
        <title>Complete genome sequence of Corynebacterium casei LMG S-19264T (=DSM 44701T), isolated from a smear-ripened cheese.</title>
        <authorList>
            <consortium name="US DOE Joint Genome Institute (JGI-PGF)"/>
            <person name="Walter F."/>
            <person name="Albersmeier A."/>
            <person name="Kalinowski J."/>
            <person name="Ruckert C."/>
        </authorList>
    </citation>
    <scope>NUCLEOTIDE SEQUENCE</scope>
    <source>
        <strain evidence="3">JCM 3131</strain>
    </source>
</reference>
<evidence type="ECO:0000313" key="3">
    <source>
        <dbReference type="EMBL" id="GGQ52064.1"/>
    </source>
</evidence>
<evidence type="ECO:0000256" key="2">
    <source>
        <dbReference type="SAM" id="MobiDB-lite"/>
    </source>
</evidence>
<feature type="region of interest" description="Disordered" evidence="2">
    <location>
        <begin position="88"/>
        <end position="110"/>
    </location>
</feature>
<gene>
    <name evidence="3" type="ORF">GCM10010145_21800</name>
</gene>
<proteinExistence type="predicted"/>
<dbReference type="Proteomes" id="UP000620156">
    <property type="component" value="Unassembled WGS sequence"/>
</dbReference>
<keyword evidence="1" id="KW-0175">Coiled coil</keyword>
<dbReference type="RefSeq" id="WP_189216483.1">
    <property type="nucleotide sequence ID" value="NZ_BMQK01000003.1"/>
</dbReference>
<feature type="coiled-coil region" evidence="1">
    <location>
        <begin position="9"/>
        <end position="43"/>
    </location>
</feature>
<sequence>MVSTATDTAHNIAVTTENLKEELHRLEARRRSLEEEMAAVVAHLGSVQQALQALENLKRVTGAKGADADAATVSGRSVDVRILPEPARPAARVRRSPAGRPGTRSAGDGTYGSLTERIMEYFAGTGGADVRARDVAAALGRDTDAGSINAVRSTLDRLVGSSRIQRAGRGLYRANP</sequence>
<accession>A0A918EPP8</accession>
<keyword evidence="4" id="KW-1185">Reference proteome</keyword>
<dbReference type="EMBL" id="BMQK01000003">
    <property type="protein sequence ID" value="GGQ52064.1"/>
    <property type="molecule type" value="Genomic_DNA"/>
</dbReference>
<reference evidence="3" key="2">
    <citation type="submission" date="2020-09" db="EMBL/GenBank/DDBJ databases">
        <authorList>
            <person name="Sun Q."/>
            <person name="Ohkuma M."/>
        </authorList>
    </citation>
    <scope>NUCLEOTIDE SEQUENCE</scope>
    <source>
        <strain evidence="3">JCM 3131</strain>
    </source>
</reference>
<evidence type="ECO:0000256" key="1">
    <source>
        <dbReference type="SAM" id="Coils"/>
    </source>
</evidence>
<evidence type="ECO:0000313" key="4">
    <source>
        <dbReference type="Proteomes" id="UP000620156"/>
    </source>
</evidence>
<dbReference type="AlphaFoldDB" id="A0A918EPP8"/>